<evidence type="ECO:0000313" key="3">
    <source>
        <dbReference type="Proteomes" id="UP000199411"/>
    </source>
</evidence>
<reference evidence="3" key="1">
    <citation type="submission" date="2016-10" db="EMBL/GenBank/DDBJ databases">
        <authorList>
            <person name="Varghese N."/>
            <person name="Submissions S."/>
        </authorList>
    </citation>
    <scope>NUCLEOTIDE SEQUENCE [LARGE SCALE GENOMIC DNA]</scope>
    <source>
        <strain evidence="3">DSM 8415</strain>
    </source>
</reference>
<evidence type="ECO:0000313" key="2">
    <source>
        <dbReference type="EMBL" id="SDD07341.1"/>
    </source>
</evidence>
<evidence type="ECO:0000256" key="1">
    <source>
        <dbReference type="SAM" id="MobiDB-lite"/>
    </source>
</evidence>
<feature type="compositionally biased region" description="Polar residues" evidence="1">
    <location>
        <begin position="20"/>
        <end position="32"/>
    </location>
</feature>
<dbReference type="Proteomes" id="UP000199411">
    <property type="component" value="Unassembled WGS sequence"/>
</dbReference>
<dbReference type="EMBL" id="FMYU01000021">
    <property type="protein sequence ID" value="SDD07341.1"/>
    <property type="molecule type" value="Genomic_DNA"/>
</dbReference>
<dbReference type="AlphaFoldDB" id="A0A1G6RSD7"/>
<feature type="region of interest" description="Disordered" evidence="1">
    <location>
        <begin position="1"/>
        <end position="32"/>
    </location>
</feature>
<name>A0A1G6RSD7_9BACT</name>
<gene>
    <name evidence="2" type="ORF">SAMN05660835_01844</name>
</gene>
<accession>A0A1G6RSD7</accession>
<keyword evidence="3" id="KW-1185">Reference proteome</keyword>
<organism evidence="2 3">
    <name type="scientific">Desulfurella multipotens</name>
    <dbReference type="NCBI Taxonomy" id="79269"/>
    <lineage>
        <taxon>Bacteria</taxon>
        <taxon>Pseudomonadati</taxon>
        <taxon>Campylobacterota</taxon>
        <taxon>Desulfurellia</taxon>
        <taxon>Desulfurellales</taxon>
        <taxon>Desulfurellaceae</taxon>
        <taxon>Desulfurella</taxon>
    </lineage>
</organism>
<dbReference type="RefSeq" id="WP_143338733.1">
    <property type="nucleotide sequence ID" value="NZ_FMYU01000021.1"/>
</dbReference>
<sequence>MSRSDLVKWSMTGGEPQSCAMGNSYSSPQCDPTLNTQDVTNADGGGIVLYPSINDYYNLSTPSFSVLTPHLYHV</sequence>
<protein>
    <submittedName>
        <fullName evidence="2">Uncharacterized protein</fullName>
    </submittedName>
</protein>
<proteinExistence type="predicted"/>